<accession>X0S7A6</accession>
<protein>
    <submittedName>
        <fullName evidence="1">Uncharacterized protein</fullName>
    </submittedName>
</protein>
<name>X0S7A6_9ZZZZ</name>
<comment type="caution">
    <text evidence="1">The sequence shown here is derived from an EMBL/GenBank/DDBJ whole genome shotgun (WGS) entry which is preliminary data.</text>
</comment>
<evidence type="ECO:0000313" key="1">
    <source>
        <dbReference type="EMBL" id="GAF76923.1"/>
    </source>
</evidence>
<gene>
    <name evidence="1" type="ORF">S01H1_15872</name>
</gene>
<sequence length="127" mass="12287">MGTDLTLSVAAKNAAVDAVVDLCDAGAGAAVLSIMTAGDTILSEHTMTDPAFGASAAGVATAAAIGDDASANATGEAALFKIEDSDSNEVMRGSVGTSGEVINLNSTAIVSGTTVSITALTVTLPDP</sequence>
<proteinExistence type="predicted"/>
<dbReference type="AlphaFoldDB" id="X0S7A6"/>
<dbReference type="EMBL" id="BARS01008310">
    <property type="protein sequence ID" value="GAF76923.1"/>
    <property type="molecule type" value="Genomic_DNA"/>
</dbReference>
<organism evidence="1">
    <name type="scientific">marine sediment metagenome</name>
    <dbReference type="NCBI Taxonomy" id="412755"/>
    <lineage>
        <taxon>unclassified sequences</taxon>
        <taxon>metagenomes</taxon>
        <taxon>ecological metagenomes</taxon>
    </lineage>
</organism>
<reference evidence="1" key="1">
    <citation type="journal article" date="2014" name="Front. Microbiol.">
        <title>High frequency of phylogenetically diverse reductive dehalogenase-homologous genes in deep subseafloor sedimentary metagenomes.</title>
        <authorList>
            <person name="Kawai M."/>
            <person name="Futagami T."/>
            <person name="Toyoda A."/>
            <person name="Takaki Y."/>
            <person name="Nishi S."/>
            <person name="Hori S."/>
            <person name="Arai W."/>
            <person name="Tsubouchi T."/>
            <person name="Morono Y."/>
            <person name="Uchiyama I."/>
            <person name="Ito T."/>
            <person name="Fujiyama A."/>
            <person name="Inagaki F."/>
            <person name="Takami H."/>
        </authorList>
    </citation>
    <scope>NUCLEOTIDE SEQUENCE</scope>
    <source>
        <strain evidence="1">Expedition CK06-06</strain>
    </source>
</reference>